<dbReference type="InterPro" id="IPR027417">
    <property type="entry name" value="P-loop_NTPase"/>
</dbReference>
<evidence type="ECO:0000259" key="3">
    <source>
        <dbReference type="Pfam" id="PF13087"/>
    </source>
</evidence>
<dbReference type="GO" id="GO:0004386">
    <property type="term" value="F:helicase activity"/>
    <property type="evidence" value="ECO:0007669"/>
    <property type="project" value="InterPro"/>
</dbReference>
<comment type="caution">
    <text evidence="4">The sequence shown here is derived from an EMBL/GenBank/DDBJ whole genome shotgun (WGS) entry which is preliminary data.</text>
</comment>
<protein>
    <submittedName>
        <fullName evidence="4">Regulator of nonsense transcripts 1-like protein 1</fullName>
    </submittedName>
</protein>
<gene>
    <name evidence="4" type="ORF">CCHL11_00649</name>
</gene>
<dbReference type="SUPFAM" id="SSF52540">
    <property type="entry name" value="P-loop containing nucleoside triphosphate hydrolases"/>
    <property type="match status" value="1"/>
</dbReference>
<organism evidence="4 5">
    <name type="scientific">Colletotrichum chlorophyti</name>
    <dbReference type="NCBI Taxonomy" id="708187"/>
    <lineage>
        <taxon>Eukaryota</taxon>
        <taxon>Fungi</taxon>
        <taxon>Dikarya</taxon>
        <taxon>Ascomycota</taxon>
        <taxon>Pezizomycotina</taxon>
        <taxon>Sordariomycetes</taxon>
        <taxon>Hypocreomycetidae</taxon>
        <taxon>Glomerellales</taxon>
        <taxon>Glomerellaceae</taxon>
        <taxon>Colletotrichum</taxon>
    </lineage>
</organism>
<dbReference type="OrthoDB" id="6513042at2759"/>
<dbReference type="InterPro" id="IPR047187">
    <property type="entry name" value="SF1_C_Upf1"/>
</dbReference>
<sequence length="933" mass="105124">MLIATWNVGYGSIESSFEQGHVSEDYNIRDDSQSAARNVVADNHILDEEISTCINRAADFHVTDNVDFTAEQQIRPGEEQTDHGFIDEKLQIDAYGKQEVNAATAKDKKGVSSGVEDLVSFDCPDRYDVISTPTKLFNINRHCGFRMVHSFRDKEEFVRVHLQGTIAEMAIEEAAIQRFNDHGGQRFAWVIAPIPGPYSLISSDLQTKWIVLVELPEKPEIRFPNEGDMCKLGFAHEFKTRGRAFNPGMLTAERIHNPFDGVLDMPQYTDRAAFNVTMEYIADPVTGERYHPLSSIAMPQLAQHNAPPELSRYNAVMVTLRVESNPVTYETELAALTALTEPKRDENGPPERNLQTFDYLLDFRRQPEFWVDLFEDFPHMDQPAGNPNTPRFLKSVYNRLNRDHKKVYEQLRKIPAGIAMVLGCPGAGKTALNAFISAMALSGSICEFRNGRQQRKRVKILYLLDVNYPCDDAANRVFNMLKDAGIKKSVIRVRGCAREMSRSAKLHPSPPSSADDESVPDFTAGFLKQARLASCGTRNIDRDDNRAPSLDEAAWDRFDADRAQHKALSKLLEKLDSGAVKTKRTVKELKTCVAKLYFSVAREADFIATTPVGASGKLSKIFKADLVFLDEAAHARELTSMIPLAFYSARAYIFTGDTRQTRPFVEGTKGRDGIANPYANQLAVSTMERADLAGALKSKLLISHRMYGNLHKLASELFYDGLLTSGVSRVGLFPPPVQNIQRWLTRCTHGQDCLVPRVLVNHRRSQEIKSKTSFYNPIHEAFIKERCIELLENVNFKQVDRPDKPGRILIITPYKAALGRYKRFIEVLPSHLKGRPDIQEKFKAIEVRTVDSAQGHEADFVFVDTVRTNSAGFLDDPKRLCVMLTRARIGEMVLMNEGMTKKPIPGSLDVVEATWTYKVYNHCRENGQLYSLV</sequence>
<accession>A0A1Q8S581</accession>
<keyword evidence="1" id="KW-0347">Helicase</keyword>
<dbReference type="PANTHER" id="PTHR10887:SF495">
    <property type="entry name" value="HELICASE SENATAXIN ISOFORM X1-RELATED"/>
    <property type="match status" value="1"/>
</dbReference>
<dbReference type="Proteomes" id="UP000186583">
    <property type="component" value="Unassembled WGS sequence"/>
</dbReference>
<dbReference type="Pfam" id="PF13087">
    <property type="entry name" value="AAA_12"/>
    <property type="match status" value="1"/>
</dbReference>
<keyword evidence="1" id="KW-0067">ATP-binding</keyword>
<reference evidence="4 5" key="1">
    <citation type="submission" date="2016-11" db="EMBL/GenBank/DDBJ databases">
        <title>Draft Genome Assembly of Colletotrichum chlorophyti a pathogen of herbaceous plants.</title>
        <authorList>
            <person name="Gan P."/>
            <person name="Narusaka M."/>
            <person name="Tsushima A."/>
            <person name="Narusaka Y."/>
            <person name="Takano Y."/>
            <person name="Shirasu K."/>
        </authorList>
    </citation>
    <scope>NUCLEOTIDE SEQUENCE [LARGE SCALE GENOMIC DNA]</scope>
    <source>
        <strain evidence="4 5">NTL11</strain>
    </source>
</reference>
<keyword evidence="1" id="KW-0547">Nucleotide-binding</keyword>
<evidence type="ECO:0000256" key="1">
    <source>
        <dbReference type="ARBA" id="ARBA00022806"/>
    </source>
</evidence>
<dbReference type="PANTHER" id="PTHR10887">
    <property type="entry name" value="DNA2/NAM7 HELICASE FAMILY"/>
    <property type="match status" value="1"/>
</dbReference>
<name>A0A1Q8S581_9PEZI</name>
<keyword evidence="1" id="KW-0378">Hydrolase</keyword>
<keyword evidence="5" id="KW-1185">Reference proteome</keyword>
<dbReference type="InterPro" id="IPR041677">
    <property type="entry name" value="DNA2/NAM7_AAA_11"/>
</dbReference>
<dbReference type="CDD" id="cd18808">
    <property type="entry name" value="SF1_C_Upf1"/>
    <property type="match status" value="1"/>
</dbReference>
<dbReference type="EMBL" id="MPGH01000017">
    <property type="protein sequence ID" value="OLN96531.1"/>
    <property type="molecule type" value="Genomic_DNA"/>
</dbReference>
<proteinExistence type="predicted"/>
<feature type="domain" description="DNA2/NAM7 helicase helicase" evidence="2">
    <location>
        <begin position="408"/>
        <end position="665"/>
    </location>
</feature>
<dbReference type="InterPro" id="IPR045055">
    <property type="entry name" value="DNA2/NAM7-like"/>
</dbReference>
<evidence type="ECO:0000313" key="5">
    <source>
        <dbReference type="Proteomes" id="UP000186583"/>
    </source>
</evidence>
<dbReference type="InterPro" id="IPR041679">
    <property type="entry name" value="DNA2/NAM7-like_C"/>
</dbReference>
<feature type="domain" description="DNA2/NAM7 helicase-like C-terminal" evidence="3">
    <location>
        <begin position="683"/>
        <end position="894"/>
    </location>
</feature>
<dbReference type="Gene3D" id="3.40.50.300">
    <property type="entry name" value="P-loop containing nucleotide triphosphate hydrolases"/>
    <property type="match status" value="2"/>
</dbReference>
<evidence type="ECO:0000313" key="4">
    <source>
        <dbReference type="EMBL" id="OLN96531.1"/>
    </source>
</evidence>
<dbReference type="AlphaFoldDB" id="A0A1Q8S581"/>
<dbReference type="Pfam" id="PF13086">
    <property type="entry name" value="AAA_11"/>
    <property type="match status" value="1"/>
</dbReference>
<dbReference type="STRING" id="708187.A0A1Q8S581"/>
<evidence type="ECO:0000259" key="2">
    <source>
        <dbReference type="Pfam" id="PF13086"/>
    </source>
</evidence>